<dbReference type="Pfam" id="PF06314">
    <property type="entry name" value="ADC"/>
    <property type="match status" value="1"/>
</dbReference>
<evidence type="ECO:0000313" key="3">
    <source>
        <dbReference type="Proteomes" id="UP000642070"/>
    </source>
</evidence>
<dbReference type="InterPro" id="IPR023375">
    <property type="entry name" value="ADC_dom_sf"/>
</dbReference>
<reference evidence="2" key="2">
    <citation type="submission" date="2020-09" db="EMBL/GenBank/DDBJ databases">
        <authorList>
            <person name="Sun Q."/>
            <person name="Ohkuma M."/>
        </authorList>
    </citation>
    <scope>NUCLEOTIDE SEQUENCE</scope>
    <source>
        <strain evidence="2">JCM 19831</strain>
    </source>
</reference>
<comment type="caution">
    <text evidence="2">The sequence shown here is derived from an EMBL/GenBank/DDBJ whole genome shotgun (WGS) entry which is preliminary data.</text>
</comment>
<dbReference type="Gene3D" id="2.40.400.10">
    <property type="entry name" value="Acetoacetate decarboxylase-like"/>
    <property type="match status" value="1"/>
</dbReference>
<dbReference type="InterPro" id="IPR010451">
    <property type="entry name" value="Acetoacetate_decarboxylase"/>
</dbReference>
<name>A0A917WQ80_9ACTN</name>
<evidence type="ECO:0008006" key="4">
    <source>
        <dbReference type="Google" id="ProtNLM"/>
    </source>
</evidence>
<gene>
    <name evidence="2" type="ORF">GCM10007977_022380</name>
</gene>
<dbReference type="SUPFAM" id="SSF160104">
    <property type="entry name" value="Acetoacetate decarboxylase-like"/>
    <property type="match status" value="1"/>
</dbReference>
<evidence type="ECO:0000256" key="1">
    <source>
        <dbReference type="SAM" id="MobiDB-lite"/>
    </source>
</evidence>
<reference evidence="2" key="1">
    <citation type="journal article" date="2014" name="Int. J. Syst. Evol. Microbiol.">
        <title>Complete genome sequence of Corynebacterium casei LMG S-19264T (=DSM 44701T), isolated from a smear-ripened cheese.</title>
        <authorList>
            <consortium name="US DOE Joint Genome Institute (JGI-PGF)"/>
            <person name="Walter F."/>
            <person name="Albersmeier A."/>
            <person name="Kalinowski J."/>
            <person name="Ruckert C."/>
        </authorList>
    </citation>
    <scope>NUCLEOTIDE SEQUENCE</scope>
    <source>
        <strain evidence="2">JCM 19831</strain>
    </source>
</reference>
<organism evidence="2 3">
    <name type="scientific">Dactylosporangium sucinum</name>
    <dbReference type="NCBI Taxonomy" id="1424081"/>
    <lineage>
        <taxon>Bacteria</taxon>
        <taxon>Bacillati</taxon>
        <taxon>Actinomycetota</taxon>
        <taxon>Actinomycetes</taxon>
        <taxon>Micromonosporales</taxon>
        <taxon>Micromonosporaceae</taxon>
        <taxon>Dactylosporangium</taxon>
    </lineage>
</organism>
<proteinExistence type="predicted"/>
<protein>
    <recommendedName>
        <fullName evidence="4">Acetoacetate decarboxylase</fullName>
    </recommendedName>
</protein>
<sequence length="279" mass="30460">MTEMYRMPIGFGPSLGPRQGPGGRRFTGEPIRTNLLTCAYRTDPDRLAAVLPAPFVPAPDPVVTVRVLHNLGFPWLAGRGYNYFEVLFRAVHRGAAGETLGDFVAVMWESMADPIIVGRDEAGHPKLFADVSAPHNIGGGVEVTASWEGFEFGRLRLDGASLGDWPHELEQTTAFADPAGATPLPRFNYKYFPSTTEPGKAAVGEVVMIPAGVYRQQVLTRWTGTGGVSWREARWEDLPTFAQVVNGLAALPQVEPLPASLTQLVKLTNDLRDELQLLH</sequence>
<dbReference type="AlphaFoldDB" id="A0A917WQ80"/>
<evidence type="ECO:0000313" key="2">
    <source>
        <dbReference type="EMBL" id="GGM20761.1"/>
    </source>
</evidence>
<keyword evidence="3" id="KW-1185">Reference proteome</keyword>
<accession>A0A917WQ80</accession>
<dbReference type="EMBL" id="BMPI01000009">
    <property type="protein sequence ID" value="GGM20761.1"/>
    <property type="molecule type" value="Genomic_DNA"/>
</dbReference>
<feature type="region of interest" description="Disordered" evidence="1">
    <location>
        <begin position="1"/>
        <end position="27"/>
    </location>
</feature>
<dbReference type="GO" id="GO:0016829">
    <property type="term" value="F:lyase activity"/>
    <property type="evidence" value="ECO:0007669"/>
    <property type="project" value="InterPro"/>
</dbReference>
<dbReference type="Proteomes" id="UP000642070">
    <property type="component" value="Unassembled WGS sequence"/>
</dbReference>
<dbReference type="RefSeq" id="WP_190249700.1">
    <property type="nucleotide sequence ID" value="NZ_BMPI01000009.1"/>
</dbReference>